<comment type="caution">
    <text evidence="7">The sequence shown here is derived from an EMBL/GenBank/DDBJ whole genome shotgun (WGS) entry which is preliminary data.</text>
</comment>
<dbReference type="GO" id="GO:0015658">
    <property type="term" value="F:branched-chain amino acid transmembrane transporter activity"/>
    <property type="evidence" value="ECO:0007669"/>
    <property type="project" value="TreeGrafter"/>
</dbReference>
<dbReference type="PROSITE" id="PS50893">
    <property type="entry name" value="ABC_TRANSPORTER_2"/>
    <property type="match status" value="1"/>
</dbReference>
<protein>
    <submittedName>
        <fullName evidence="7">ABC transporter ATP-binding protein</fullName>
    </submittedName>
</protein>
<dbReference type="GO" id="GO:0005524">
    <property type="term" value="F:ATP binding"/>
    <property type="evidence" value="ECO:0007669"/>
    <property type="project" value="UniProtKB-KW"/>
</dbReference>
<dbReference type="InterPro" id="IPR030921">
    <property type="entry name" value="LPS_export_LptB"/>
</dbReference>
<keyword evidence="2" id="KW-0813">Transport</keyword>
<dbReference type="Pfam" id="PF00005">
    <property type="entry name" value="ABC_tran"/>
    <property type="match status" value="1"/>
</dbReference>
<evidence type="ECO:0000256" key="1">
    <source>
        <dbReference type="ARBA" id="ARBA00005417"/>
    </source>
</evidence>
<keyword evidence="4 7" id="KW-0067">ATP-binding</keyword>
<evidence type="ECO:0000256" key="5">
    <source>
        <dbReference type="ARBA" id="ARBA00022970"/>
    </source>
</evidence>
<dbReference type="InterPro" id="IPR027417">
    <property type="entry name" value="P-loop_NTPase"/>
</dbReference>
<dbReference type="GO" id="GO:0015807">
    <property type="term" value="P:L-amino acid transport"/>
    <property type="evidence" value="ECO:0007669"/>
    <property type="project" value="TreeGrafter"/>
</dbReference>
<dbReference type="RefSeq" id="WP_047094439.1">
    <property type="nucleotide sequence ID" value="NZ_LBHU01000004.1"/>
</dbReference>
<sequence>MKRHSDNPAIPQARASSAALPDPVLLEVVDIRKAFGPRDVLSGVSLSVSSQEVVGLFGRDGAGKSVTFYCILGLLSCDAGRIVLAGTDISGLPFYRRAALGLGYLPEQPSIFRGLSVEDNILAMLEIVEPDRNSRLERLEDLLDDLRIAHLRKAKATSLSGGERRRCEVARAMALDPLFVLLDEPFAGIDPLTIASIKSLIGDFRRRGIGVLITDQNVPEMLDVIDRAYLIDEGTTVFCGTPEEMLDDPVVISRYLGALDD</sequence>
<dbReference type="STRING" id="874156.GCA_001021555_02629"/>
<name>A0A0H0XRN5_9SPHN</name>
<dbReference type="SMART" id="SM00382">
    <property type="entry name" value="AAA"/>
    <property type="match status" value="1"/>
</dbReference>
<dbReference type="EMBL" id="LBHU01000004">
    <property type="protein sequence ID" value="KLI62920.1"/>
    <property type="molecule type" value="Genomic_DNA"/>
</dbReference>
<dbReference type="InterPro" id="IPR003593">
    <property type="entry name" value="AAA+_ATPase"/>
</dbReference>
<reference evidence="7 8" key="1">
    <citation type="submission" date="2015-04" db="EMBL/GenBank/DDBJ databases">
        <title>The draft genome sequence of Erythrobacter marinus HWDM-33.</title>
        <authorList>
            <person name="Zhuang L."/>
            <person name="Liu Y."/>
            <person name="Shao Z."/>
        </authorList>
    </citation>
    <scope>NUCLEOTIDE SEQUENCE [LARGE SCALE GENOMIC DNA]</scope>
    <source>
        <strain evidence="7 8">HWDM-33</strain>
    </source>
</reference>
<keyword evidence="5" id="KW-0029">Amino-acid transport</keyword>
<dbReference type="GO" id="GO:0043190">
    <property type="term" value="C:ATP-binding cassette (ABC) transporter complex"/>
    <property type="evidence" value="ECO:0007669"/>
    <property type="project" value="InterPro"/>
</dbReference>
<dbReference type="AlphaFoldDB" id="A0A0H0XRN5"/>
<keyword evidence="8" id="KW-1185">Reference proteome</keyword>
<keyword evidence="3" id="KW-0547">Nucleotide-binding</keyword>
<accession>A0A0H0XRN5</accession>
<comment type="similarity">
    <text evidence="1">Belongs to the ABC transporter superfamily.</text>
</comment>
<dbReference type="Proteomes" id="UP000053455">
    <property type="component" value="Unassembled WGS sequence"/>
</dbReference>
<evidence type="ECO:0000256" key="3">
    <source>
        <dbReference type="ARBA" id="ARBA00022741"/>
    </source>
</evidence>
<dbReference type="PANTHER" id="PTHR43820:SF3">
    <property type="entry name" value="BRANCHED-CHAIN AMINO ACID TRANSPORT SYSTEM,ATP-BINDING PROTEIN"/>
    <property type="match status" value="1"/>
</dbReference>
<dbReference type="InterPro" id="IPR052156">
    <property type="entry name" value="BCAA_Transport_ATP-bd_LivF"/>
</dbReference>
<dbReference type="GO" id="GO:0016887">
    <property type="term" value="F:ATP hydrolysis activity"/>
    <property type="evidence" value="ECO:0007669"/>
    <property type="project" value="InterPro"/>
</dbReference>
<feature type="domain" description="ABC transporter" evidence="6">
    <location>
        <begin position="26"/>
        <end position="258"/>
    </location>
</feature>
<dbReference type="SUPFAM" id="SSF52540">
    <property type="entry name" value="P-loop containing nucleoside triphosphate hydrolases"/>
    <property type="match status" value="1"/>
</dbReference>
<proteinExistence type="inferred from homology"/>
<dbReference type="PANTHER" id="PTHR43820">
    <property type="entry name" value="HIGH-AFFINITY BRANCHED-CHAIN AMINO ACID TRANSPORT ATP-BINDING PROTEIN LIVF"/>
    <property type="match status" value="1"/>
</dbReference>
<organism evidence="7 8">
    <name type="scientific">Aurantiacibacter marinus</name>
    <dbReference type="NCBI Taxonomy" id="874156"/>
    <lineage>
        <taxon>Bacteria</taxon>
        <taxon>Pseudomonadati</taxon>
        <taxon>Pseudomonadota</taxon>
        <taxon>Alphaproteobacteria</taxon>
        <taxon>Sphingomonadales</taxon>
        <taxon>Erythrobacteraceae</taxon>
        <taxon>Aurantiacibacter</taxon>
    </lineage>
</organism>
<dbReference type="InterPro" id="IPR003439">
    <property type="entry name" value="ABC_transporter-like_ATP-bd"/>
</dbReference>
<evidence type="ECO:0000256" key="2">
    <source>
        <dbReference type="ARBA" id="ARBA00022448"/>
    </source>
</evidence>
<evidence type="ECO:0000313" key="7">
    <source>
        <dbReference type="EMBL" id="KLI62920.1"/>
    </source>
</evidence>
<evidence type="ECO:0000256" key="4">
    <source>
        <dbReference type="ARBA" id="ARBA00022840"/>
    </source>
</evidence>
<dbReference type="NCBIfam" id="TIGR04406">
    <property type="entry name" value="LPS_export_lptB"/>
    <property type="match status" value="1"/>
</dbReference>
<dbReference type="Gene3D" id="3.40.50.300">
    <property type="entry name" value="P-loop containing nucleotide triphosphate hydrolases"/>
    <property type="match status" value="1"/>
</dbReference>
<gene>
    <name evidence="7" type="ORF">AAV99_12730</name>
</gene>
<evidence type="ECO:0000313" key="8">
    <source>
        <dbReference type="Proteomes" id="UP000053455"/>
    </source>
</evidence>
<dbReference type="OrthoDB" id="9775250at2"/>
<evidence type="ECO:0000259" key="6">
    <source>
        <dbReference type="PROSITE" id="PS50893"/>
    </source>
</evidence>
<dbReference type="PATRIC" id="fig|874156.12.peg.2622"/>